<protein>
    <submittedName>
        <fullName evidence="2">Uncharacterized protein</fullName>
    </submittedName>
</protein>
<reference evidence="2 3" key="1">
    <citation type="submission" date="2023-12" db="EMBL/GenBank/DDBJ databases">
        <title>A high-quality genome assembly for Dillenia turbinata (Dilleniales).</title>
        <authorList>
            <person name="Chanderbali A."/>
        </authorList>
    </citation>
    <scope>NUCLEOTIDE SEQUENCE [LARGE SCALE GENOMIC DNA]</scope>
    <source>
        <strain evidence="2">LSX21</strain>
        <tissue evidence="2">Leaf</tissue>
    </source>
</reference>
<feature type="signal peptide" evidence="1">
    <location>
        <begin position="1"/>
        <end position="23"/>
    </location>
</feature>
<evidence type="ECO:0000313" key="2">
    <source>
        <dbReference type="EMBL" id="KAK6942313.1"/>
    </source>
</evidence>
<evidence type="ECO:0000313" key="3">
    <source>
        <dbReference type="Proteomes" id="UP001370490"/>
    </source>
</evidence>
<dbReference type="Proteomes" id="UP001370490">
    <property type="component" value="Unassembled WGS sequence"/>
</dbReference>
<accession>A0AAN8W9B6</accession>
<keyword evidence="1" id="KW-0732">Signal</keyword>
<keyword evidence="3" id="KW-1185">Reference proteome</keyword>
<dbReference type="AlphaFoldDB" id="A0AAN8W9B6"/>
<comment type="caution">
    <text evidence="2">The sequence shown here is derived from an EMBL/GenBank/DDBJ whole genome shotgun (WGS) entry which is preliminary data.</text>
</comment>
<name>A0AAN8W9B6_9MAGN</name>
<sequence length="115" mass="12689">MKIQLLAWLFLLLSFELLSYSSSGSAFAPQAKDFKLSLEKQKQLQGADEARAKLEKGRREASTMVHLLSNHEKKAVYSGGNMPRDHAPVKGHSGANSLLAKTSFLGLKAFCHIIF</sequence>
<evidence type="ECO:0000256" key="1">
    <source>
        <dbReference type="SAM" id="SignalP"/>
    </source>
</evidence>
<proteinExistence type="predicted"/>
<dbReference type="EMBL" id="JBAMMX010000004">
    <property type="protein sequence ID" value="KAK6942313.1"/>
    <property type="molecule type" value="Genomic_DNA"/>
</dbReference>
<feature type="chain" id="PRO_5042954739" evidence="1">
    <location>
        <begin position="24"/>
        <end position="115"/>
    </location>
</feature>
<organism evidence="2 3">
    <name type="scientific">Dillenia turbinata</name>
    <dbReference type="NCBI Taxonomy" id="194707"/>
    <lineage>
        <taxon>Eukaryota</taxon>
        <taxon>Viridiplantae</taxon>
        <taxon>Streptophyta</taxon>
        <taxon>Embryophyta</taxon>
        <taxon>Tracheophyta</taxon>
        <taxon>Spermatophyta</taxon>
        <taxon>Magnoliopsida</taxon>
        <taxon>eudicotyledons</taxon>
        <taxon>Gunneridae</taxon>
        <taxon>Pentapetalae</taxon>
        <taxon>Dilleniales</taxon>
        <taxon>Dilleniaceae</taxon>
        <taxon>Dillenia</taxon>
    </lineage>
</organism>
<gene>
    <name evidence="2" type="ORF">RJ641_027690</name>
</gene>